<dbReference type="KEGG" id="cle:Clole_2030"/>
<dbReference type="InterPro" id="IPR013578">
    <property type="entry name" value="Peptidase_M16C_assoc"/>
</dbReference>
<dbReference type="eggNOG" id="COG1026">
    <property type="taxonomic scope" value="Bacteria"/>
</dbReference>
<dbReference type="GO" id="GO:0046872">
    <property type="term" value="F:metal ion binding"/>
    <property type="evidence" value="ECO:0007669"/>
    <property type="project" value="InterPro"/>
</dbReference>
<evidence type="ECO:0000313" key="3">
    <source>
        <dbReference type="Proteomes" id="UP000008467"/>
    </source>
</evidence>
<dbReference type="AlphaFoldDB" id="F2JQ82"/>
<sequence>MQLKIGESMSGFRLIEEQTISEIGGIGRVFEHEKSGVRVVSLKNEDPHQVFTMGFQTLPMDETGAAHIVEHAVCCASKHYPLKETFVALGQGSICTTMNACTYPDMTIYYAASPHEEDLMGVAKVYLDLVFHPLIYEKSDYFKQEGWHYHVEEDGNLSYSGVVYHEMEGEYAEAITHLENQKQKALFPDTPYRYDSGGLPEAIPNLTEEAFLAFHQKYYQGSNCIIILYGDGNLKDQLHYLNENGLQQVPKGDYKAILPCQEPFKALQRRTAYYPVEVEEEAETLICLSFVIGDSSDQALRLSFEVLEHMLLRSAASPLLKTLVIEEELGVSLSDGGYDTSRKQPVFTITLKGCEEEAGKQFESSVFRVLRTLVKEGIPKDLIEASLQTLAFELKEVDASYEPIGIQYSEMVLSSCFYGQGTFEPLYYEKAFEKLNELRHEGYFETLIEKYLLNNPHSLCMTLIPSEALGRANEEQKIKILEVAKAAMTKAQFRKLIQDNKRLKNEQLIENTKEGLGLLPHLTKRQMPKLLKVPKLEQLTLEGCEVLIEEADTKDIAYIHFLFNARGVPQEDLPYLGILAHLFTYVGTETKDYVAIENTINTHTGGIHSAIHAYHLFNEDGYSPIFKVSCKVLTEALGAFEALMTDLFLNTTFKEKAKIKEALGHMVYEMERSYIGAPEYRSMQRLYTYFSEEGSYEDQVSGLAFYHFIKPLYEHFEEQFEQLSKALKSVLEKVIRKSNVRLAITIGKHQKQKVLYTIRSLITHLPGEKGVDYTYTFKVQETKEAFCVGQEVQAIAAGFDFKKQGYRYDGSLEVISNILENTYLWDRVRLQGGAYGCEIFLSEEGYLAISSYCDPHLKKTLEVYQGIGMYLEQLEIEPDLLERYIVSTLGTMLAPISMERRSERLCHYLITHTGPKERQQIYDEILNTTPESLQKASQLFKAMSSHNHYCVIGNKETITKCKNIFEVIHFTI</sequence>
<dbReference type="GO" id="GO:0016485">
    <property type="term" value="P:protein processing"/>
    <property type="evidence" value="ECO:0007669"/>
    <property type="project" value="TreeGrafter"/>
</dbReference>
<dbReference type="PANTHER" id="PTHR43016:SF13">
    <property type="entry name" value="PRESEQUENCE PROTEASE, MITOCHONDRIAL"/>
    <property type="match status" value="1"/>
</dbReference>
<name>F2JQ82_CELLD</name>
<evidence type="ECO:0000259" key="1">
    <source>
        <dbReference type="SMART" id="SM01264"/>
    </source>
</evidence>
<gene>
    <name evidence="2" type="ordered locus">Clole_2030</name>
</gene>
<reference evidence="2 3" key="1">
    <citation type="journal article" date="2011" name="J. Bacteriol.">
        <title>Complete genome sequence of the cellulose-degrading bacterium Cellulosilyticum lentocellum.</title>
        <authorList>
            <consortium name="US DOE Joint Genome Institute"/>
            <person name="Miller D.A."/>
            <person name="Suen G."/>
            <person name="Bruce D."/>
            <person name="Copeland A."/>
            <person name="Cheng J.F."/>
            <person name="Detter C."/>
            <person name="Goodwin L.A."/>
            <person name="Han C.S."/>
            <person name="Hauser L.J."/>
            <person name="Land M.L."/>
            <person name="Lapidus A."/>
            <person name="Lucas S."/>
            <person name="Meincke L."/>
            <person name="Pitluck S."/>
            <person name="Tapia R."/>
            <person name="Teshima H."/>
            <person name="Woyke T."/>
            <person name="Fox B.G."/>
            <person name="Angert E.R."/>
            <person name="Currie C.R."/>
        </authorList>
    </citation>
    <scope>NUCLEOTIDE SEQUENCE [LARGE SCALE GENOMIC DNA]</scope>
    <source>
        <strain evidence="3">ATCC 49066 / DSM 5427 / NCIMB 11756 / RHM5</strain>
    </source>
</reference>
<dbReference type="RefSeq" id="WP_013657038.1">
    <property type="nucleotide sequence ID" value="NC_015275.1"/>
</dbReference>
<evidence type="ECO:0000313" key="2">
    <source>
        <dbReference type="EMBL" id="ADZ83744.1"/>
    </source>
</evidence>
<protein>
    <submittedName>
        <fullName evidence="2">Peptidase M16C associated domain protein</fullName>
    </submittedName>
</protein>
<dbReference type="Pfam" id="PF08367">
    <property type="entry name" value="M16C_assoc"/>
    <property type="match status" value="1"/>
</dbReference>
<dbReference type="Pfam" id="PF22516">
    <property type="entry name" value="PreP_C"/>
    <property type="match status" value="1"/>
</dbReference>
<dbReference type="InterPro" id="IPR007863">
    <property type="entry name" value="Peptidase_M16_C"/>
</dbReference>
<dbReference type="GO" id="GO:0004222">
    <property type="term" value="F:metalloendopeptidase activity"/>
    <property type="evidence" value="ECO:0007669"/>
    <property type="project" value="TreeGrafter"/>
</dbReference>
<dbReference type="PANTHER" id="PTHR43016">
    <property type="entry name" value="PRESEQUENCE PROTEASE"/>
    <property type="match status" value="1"/>
</dbReference>
<organism evidence="2 3">
    <name type="scientific">Cellulosilyticum lentocellum (strain ATCC 49066 / DSM 5427 / NCIMB 11756 / RHM5)</name>
    <name type="common">Clostridium lentocellum</name>
    <dbReference type="NCBI Taxonomy" id="642492"/>
    <lineage>
        <taxon>Bacteria</taxon>
        <taxon>Bacillati</taxon>
        <taxon>Bacillota</taxon>
        <taxon>Clostridia</taxon>
        <taxon>Lachnospirales</taxon>
        <taxon>Cellulosilyticaceae</taxon>
        <taxon>Cellulosilyticum</taxon>
    </lineage>
</organism>
<dbReference type="SMART" id="SM01264">
    <property type="entry name" value="M16C_associated"/>
    <property type="match status" value="1"/>
</dbReference>
<dbReference type="Pfam" id="PF05193">
    <property type="entry name" value="Peptidase_M16_C"/>
    <property type="match status" value="1"/>
</dbReference>
<dbReference type="EMBL" id="CP002582">
    <property type="protein sequence ID" value="ADZ83744.1"/>
    <property type="molecule type" value="Genomic_DNA"/>
</dbReference>
<accession>F2JQ82</accession>
<dbReference type="InterPro" id="IPR055130">
    <property type="entry name" value="PreP_C"/>
</dbReference>
<dbReference type="Proteomes" id="UP000008467">
    <property type="component" value="Chromosome"/>
</dbReference>
<dbReference type="HOGENOM" id="CLU_009165_1_0_9"/>
<dbReference type="SUPFAM" id="SSF63411">
    <property type="entry name" value="LuxS/MPP-like metallohydrolase"/>
    <property type="match status" value="4"/>
</dbReference>
<dbReference type="Gene3D" id="3.30.830.10">
    <property type="entry name" value="Metalloenzyme, LuxS/M16 peptidase-like"/>
    <property type="match status" value="4"/>
</dbReference>
<dbReference type="STRING" id="642492.Clole_2030"/>
<proteinExistence type="predicted"/>
<dbReference type="InterPro" id="IPR011249">
    <property type="entry name" value="Metalloenz_LuxS/M16"/>
</dbReference>
<feature type="domain" description="Peptidase M16C associated" evidence="1">
    <location>
        <begin position="463"/>
        <end position="712"/>
    </location>
</feature>
<keyword evidence="3" id="KW-1185">Reference proteome</keyword>